<evidence type="ECO:0000259" key="4">
    <source>
        <dbReference type="SMART" id="SM00282"/>
    </source>
</evidence>
<evidence type="ECO:0000256" key="1">
    <source>
        <dbReference type="ARBA" id="ARBA00022729"/>
    </source>
</evidence>
<dbReference type="CDD" id="cd00110">
    <property type="entry name" value="LamG"/>
    <property type="match status" value="1"/>
</dbReference>
<dbReference type="Pfam" id="PF13385">
    <property type="entry name" value="Laminin_G_3"/>
    <property type="match status" value="1"/>
</dbReference>
<keyword evidence="2" id="KW-1015">Disulfide bond</keyword>
<dbReference type="InterPro" id="IPR013783">
    <property type="entry name" value="Ig-like_fold"/>
</dbReference>
<dbReference type="PANTHER" id="PTHR31778:SF2">
    <property type="entry name" value="BUD SITE SELECTION PROTEIN RAX2"/>
    <property type="match status" value="1"/>
</dbReference>
<organism evidence="6 7">
    <name type="scientific">Actinomyces howellii</name>
    <dbReference type="NCBI Taxonomy" id="52771"/>
    <lineage>
        <taxon>Bacteria</taxon>
        <taxon>Bacillati</taxon>
        <taxon>Actinomycetota</taxon>
        <taxon>Actinomycetes</taxon>
        <taxon>Actinomycetales</taxon>
        <taxon>Actinomycetaceae</taxon>
        <taxon>Actinomyces</taxon>
    </lineage>
</organism>
<keyword evidence="7" id="KW-1185">Reference proteome</keyword>
<evidence type="ECO:0000313" key="7">
    <source>
        <dbReference type="Proteomes" id="UP000266895"/>
    </source>
</evidence>
<dbReference type="GO" id="GO:0005975">
    <property type="term" value="P:carbohydrate metabolic process"/>
    <property type="evidence" value="ECO:0007669"/>
    <property type="project" value="UniProtKB-ARBA"/>
</dbReference>
<dbReference type="InterPro" id="IPR013320">
    <property type="entry name" value="ConA-like_dom_sf"/>
</dbReference>
<feature type="domain" description="LamG-like jellyroll fold" evidence="5">
    <location>
        <begin position="632"/>
        <end position="773"/>
    </location>
</feature>
<dbReference type="Proteomes" id="UP000266895">
    <property type="component" value="Chromosome"/>
</dbReference>
<dbReference type="KEGG" id="ahw:NCTC11636_02155"/>
<evidence type="ECO:0000259" key="5">
    <source>
        <dbReference type="SMART" id="SM00560"/>
    </source>
</evidence>
<dbReference type="Gene3D" id="2.60.120.200">
    <property type="match status" value="1"/>
</dbReference>
<proteinExistence type="predicted"/>
<dbReference type="GO" id="GO:1902929">
    <property type="term" value="C:plasma membrane of growing cell tip"/>
    <property type="evidence" value="ECO:0007669"/>
    <property type="project" value="TreeGrafter"/>
</dbReference>
<dbReference type="AlphaFoldDB" id="A0A3S4RXV1"/>
<evidence type="ECO:0000313" key="6">
    <source>
        <dbReference type="EMBL" id="VEG29654.1"/>
    </source>
</evidence>
<name>A0A3S4RXV1_9ACTO</name>
<sequence length="1011" mass="105365">MPRLKRRLRPVLVLSIALSTALAVGGGLLPAAPAHADSAPEPQTVSADALPTVQVNGVVWDQEVVGNTVYVAGSFTSARPAGASKGVSETPRANLLAYDIRTGEMLDWAPRTNGAVNTITASADGSVIYLGGEFTALNDETTWRVGSVAADTGARIPVGASANATVRALELGPDGTTLYIGGTFTQINSSARQRVAAIDLTTQTLTSFTAPVDNYFVRTIAAAVDGSAVAIGGAFTSVGSQSNPGYGMAILEPDGQLRRNNLTSVVRNATSYASIMSLEADSQGLYGTGYSQSRTYGSIEGLFRANWVSGDLDYLADCHGDSFDVHPTAEVVYVASHTHDCSNIGGMPDSKQYYNAVAFTNAATGTVKTNTVSGYTNHAGQPATTNLNFYPVFTNGTYTGTNQATWTVEGNDEYVVYGGEFLTVNGTAQQGLVRFARRDVAPNAEGPMDKGGAYAVSAQSPSPGVVTLSFKANWDRDDRTLTYKVYRDDDTSTPVSTQTVSAGFWALPQLSATDTVEPGTTHRYRVVVEDPWGASTRSDWVTVTAAARDDGAELGAYGLRVIQDGATNYWPLDEKSGQSGADLIGGATMTVSGKAYTRGQAAAIGSGKAIAFSPSRRSVSFATTTSASTAPGVFSVEAWFQTTTTSGGVIANFGSSTTGSSTSKDRMVYMRNDGTLGFMLYPGAVTTIASPRSYNDGSWHHVVATMSPTEGSALYVDGELVGSDATMTRGQAFDGFWRVGGDSVAGVAVAPSSGYFTGSIDEVAVYGTALGLDAVRAHYALGTGQEPEDPAQPDAGDQDQSILLADDFSRTTSRGWGSADTGGSWTAAWGNSLFSTADSQGRIAMKGAKSSSSISSQVLASTSTEAVIDMSFDAVPTGNGAYVSYQARKTAAGTYQAGIRLASNGALTLTVSKVVDGKETTLGTARLDGTYRAGDPLHLRIVVDGEETTTLRARAWTGDAEPEAWQIDTVDSEGTLSSPGSVGFTTYMSASAGKDETVNVSVDKVTVKRLG</sequence>
<dbReference type="SMART" id="SM00282">
    <property type="entry name" value="LamG"/>
    <property type="match status" value="1"/>
</dbReference>
<dbReference type="PANTHER" id="PTHR31778">
    <property type="entry name" value="BUD SITE SELECTION PROTEIN RAX2"/>
    <property type="match status" value="1"/>
</dbReference>
<dbReference type="SMART" id="SM00560">
    <property type="entry name" value="LamGL"/>
    <property type="match status" value="1"/>
</dbReference>
<dbReference type="InterPro" id="IPR001791">
    <property type="entry name" value="Laminin_G"/>
</dbReference>
<feature type="signal peptide" evidence="3">
    <location>
        <begin position="1"/>
        <end position="36"/>
    </location>
</feature>
<protein>
    <recommendedName>
        <fullName evidence="8">Laminin G domain</fullName>
    </recommendedName>
</protein>
<dbReference type="InterPro" id="IPR036116">
    <property type="entry name" value="FN3_sf"/>
</dbReference>
<dbReference type="SUPFAM" id="SSF49265">
    <property type="entry name" value="Fibronectin type III"/>
    <property type="match status" value="1"/>
</dbReference>
<dbReference type="SUPFAM" id="SSF49899">
    <property type="entry name" value="Concanavalin A-like lectins/glucanases"/>
    <property type="match status" value="1"/>
</dbReference>
<evidence type="ECO:0000256" key="2">
    <source>
        <dbReference type="ARBA" id="ARBA00023157"/>
    </source>
</evidence>
<dbReference type="Gene3D" id="2.60.40.10">
    <property type="entry name" value="Immunoglobulins"/>
    <property type="match status" value="1"/>
</dbReference>
<evidence type="ECO:0000256" key="3">
    <source>
        <dbReference type="SAM" id="SignalP"/>
    </source>
</evidence>
<dbReference type="EMBL" id="LR134350">
    <property type="protein sequence ID" value="VEG29654.1"/>
    <property type="molecule type" value="Genomic_DNA"/>
</dbReference>
<feature type="chain" id="PRO_5018725832" description="Laminin G domain" evidence="3">
    <location>
        <begin position="37"/>
        <end position="1011"/>
    </location>
</feature>
<dbReference type="SUPFAM" id="SSF63825">
    <property type="entry name" value="YWTD domain"/>
    <property type="match status" value="1"/>
</dbReference>
<reference evidence="6 7" key="1">
    <citation type="submission" date="2018-12" db="EMBL/GenBank/DDBJ databases">
        <authorList>
            <consortium name="Pathogen Informatics"/>
        </authorList>
    </citation>
    <scope>NUCLEOTIDE SEQUENCE [LARGE SCALE GENOMIC DNA]</scope>
    <source>
        <strain evidence="6 7">NCTC11636</strain>
    </source>
</reference>
<evidence type="ECO:0008006" key="8">
    <source>
        <dbReference type="Google" id="ProtNLM"/>
    </source>
</evidence>
<accession>A0A3S4RXV1</accession>
<keyword evidence="1 3" id="KW-0732">Signal</keyword>
<gene>
    <name evidence="6" type="ORF">NCTC11636_02155</name>
</gene>
<feature type="domain" description="Laminin G" evidence="4">
    <location>
        <begin position="632"/>
        <end position="768"/>
    </location>
</feature>
<dbReference type="InterPro" id="IPR006558">
    <property type="entry name" value="LamG-like"/>
</dbReference>